<evidence type="ECO:0000256" key="1">
    <source>
        <dbReference type="ARBA" id="ARBA00004429"/>
    </source>
</evidence>
<name>A0ABW2B9H1_9RHOB</name>
<feature type="domain" description="TRAP C4-dicarboxylate transport system permease DctM subunit" evidence="9">
    <location>
        <begin position="11"/>
        <end position="230"/>
    </location>
</feature>
<evidence type="ECO:0000256" key="6">
    <source>
        <dbReference type="ARBA" id="ARBA00023136"/>
    </source>
</evidence>
<keyword evidence="4 8" id="KW-0812">Transmembrane</keyword>
<evidence type="ECO:0000256" key="7">
    <source>
        <dbReference type="RuleBase" id="RU369079"/>
    </source>
</evidence>
<accession>A0ABW2B9H1</accession>
<protein>
    <submittedName>
        <fullName evidence="10">TRAP transporter large permease subunit</fullName>
    </submittedName>
</protein>
<comment type="caution">
    <text evidence="10">The sequence shown here is derived from an EMBL/GenBank/DDBJ whole genome shotgun (WGS) entry which is preliminary data.</text>
</comment>
<dbReference type="Proteomes" id="UP001596353">
    <property type="component" value="Unassembled WGS sequence"/>
</dbReference>
<evidence type="ECO:0000256" key="2">
    <source>
        <dbReference type="ARBA" id="ARBA00022475"/>
    </source>
</evidence>
<proteinExistence type="predicted"/>
<dbReference type="EMBL" id="JBHSWG010000004">
    <property type="protein sequence ID" value="MFC6762231.1"/>
    <property type="molecule type" value="Genomic_DNA"/>
</dbReference>
<evidence type="ECO:0000256" key="5">
    <source>
        <dbReference type="ARBA" id="ARBA00022989"/>
    </source>
</evidence>
<feature type="transmembrane region" description="Helical" evidence="8">
    <location>
        <begin position="85"/>
        <end position="107"/>
    </location>
</feature>
<evidence type="ECO:0000256" key="3">
    <source>
        <dbReference type="ARBA" id="ARBA00022519"/>
    </source>
</evidence>
<evidence type="ECO:0000256" key="4">
    <source>
        <dbReference type="ARBA" id="ARBA00022692"/>
    </source>
</evidence>
<dbReference type="PANTHER" id="PTHR33362">
    <property type="entry name" value="SIALIC ACID TRAP TRANSPORTER PERMEASE PROTEIN SIAT-RELATED"/>
    <property type="match status" value="1"/>
</dbReference>
<keyword evidence="2" id="KW-1003">Cell membrane</keyword>
<keyword evidence="7" id="KW-0813">Transport</keyword>
<keyword evidence="11" id="KW-1185">Reference proteome</keyword>
<comment type="function">
    <text evidence="7">Part of the tripartite ATP-independent periplasmic (TRAP) transport system.</text>
</comment>
<organism evidence="10 11">
    <name type="scientific">Sulfitobacter porphyrae</name>
    <dbReference type="NCBI Taxonomy" id="1246864"/>
    <lineage>
        <taxon>Bacteria</taxon>
        <taxon>Pseudomonadati</taxon>
        <taxon>Pseudomonadota</taxon>
        <taxon>Alphaproteobacteria</taxon>
        <taxon>Rhodobacterales</taxon>
        <taxon>Roseobacteraceae</taxon>
        <taxon>Sulfitobacter</taxon>
    </lineage>
</organism>
<feature type="transmembrane region" description="Helical" evidence="8">
    <location>
        <begin position="119"/>
        <end position="138"/>
    </location>
</feature>
<dbReference type="InterPro" id="IPR004681">
    <property type="entry name" value="TRAP_DctM"/>
</dbReference>
<comment type="subcellular location">
    <subcellularLocation>
        <location evidence="1 7">Cell inner membrane</location>
        <topology evidence="1 7">Multi-pass membrane protein</topology>
    </subcellularLocation>
</comment>
<feature type="transmembrane region" description="Helical" evidence="8">
    <location>
        <begin position="36"/>
        <end position="54"/>
    </location>
</feature>
<dbReference type="Pfam" id="PF06808">
    <property type="entry name" value="DctM"/>
    <property type="match status" value="1"/>
</dbReference>
<dbReference type="PANTHER" id="PTHR33362:SF5">
    <property type="entry name" value="C4-DICARBOXYLATE TRAP TRANSPORTER LARGE PERMEASE PROTEIN DCTM"/>
    <property type="match status" value="1"/>
</dbReference>
<keyword evidence="3 7" id="KW-0997">Cell inner membrane</keyword>
<evidence type="ECO:0000259" key="9">
    <source>
        <dbReference type="Pfam" id="PF06808"/>
    </source>
</evidence>
<keyword evidence="5 8" id="KW-1133">Transmembrane helix</keyword>
<keyword evidence="6 8" id="KW-0472">Membrane</keyword>
<feature type="transmembrane region" description="Helical" evidence="8">
    <location>
        <begin position="214"/>
        <end position="235"/>
    </location>
</feature>
<evidence type="ECO:0000256" key="8">
    <source>
        <dbReference type="SAM" id="Phobius"/>
    </source>
</evidence>
<evidence type="ECO:0000313" key="10">
    <source>
        <dbReference type="EMBL" id="MFC6762231.1"/>
    </source>
</evidence>
<reference evidence="11" key="1">
    <citation type="journal article" date="2019" name="Int. J. Syst. Evol. Microbiol.">
        <title>The Global Catalogue of Microorganisms (GCM) 10K type strain sequencing project: providing services to taxonomists for standard genome sequencing and annotation.</title>
        <authorList>
            <consortium name="The Broad Institute Genomics Platform"/>
            <consortium name="The Broad Institute Genome Sequencing Center for Infectious Disease"/>
            <person name="Wu L."/>
            <person name="Ma J."/>
        </authorList>
    </citation>
    <scope>NUCLEOTIDE SEQUENCE [LARGE SCALE GENOMIC DNA]</scope>
    <source>
        <strain evidence="11">CCUG 66188</strain>
    </source>
</reference>
<evidence type="ECO:0000313" key="11">
    <source>
        <dbReference type="Proteomes" id="UP001596353"/>
    </source>
</evidence>
<feature type="transmembrane region" description="Helical" evidence="8">
    <location>
        <begin position="145"/>
        <end position="163"/>
    </location>
</feature>
<gene>
    <name evidence="10" type="ORF">ACFQFQ_26270</name>
</gene>
<feature type="transmembrane region" description="Helical" evidence="8">
    <location>
        <begin position="9"/>
        <end position="30"/>
    </location>
</feature>
<sequence length="240" mass="25801">MVNRLLPTIIYILPLFSIFIVVVGSILTNFASPTEAAAMGCLAAFGACLFFRLFKSTITITGIEGADFGWAEVGKALMETAKVNTMIIFIIAGSLVFTQAMAVSGATQGLLQALTALDLSALSVVLFMILILLFLGAFMDQVSMLLLTLPFFLLGQTSLQAIYDIDPIWLMVLILITMEIGLLTPPFGLLLFVMRGVAPEGITIGQIINSALPFILIELAVLALLIFVPSVATWLPNLIK</sequence>
<feature type="transmembrane region" description="Helical" evidence="8">
    <location>
        <begin position="169"/>
        <end position="193"/>
    </location>
</feature>
<dbReference type="InterPro" id="IPR010656">
    <property type="entry name" value="DctM"/>
</dbReference>